<dbReference type="HOGENOM" id="CLU_037294_1_2_6"/>
<evidence type="ECO:0000256" key="13">
    <source>
        <dbReference type="ARBA" id="ARBA00022989"/>
    </source>
</evidence>
<dbReference type="Proteomes" id="UP000011834">
    <property type="component" value="Chromosome"/>
</dbReference>
<keyword evidence="10 18" id="KW-0808">Transferase</keyword>
<evidence type="ECO:0000313" key="21">
    <source>
        <dbReference type="Proteomes" id="UP000011834"/>
    </source>
</evidence>
<keyword evidence="13 19" id="KW-1133">Transmembrane helix</keyword>
<feature type="transmembrane region" description="Helical" evidence="19">
    <location>
        <begin position="128"/>
        <end position="149"/>
    </location>
</feature>
<evidence type="ECO:0000256" key="4">
    <source>
        <dbReference type="ARBA" id="ARBA00005189"/>
    </source>
</evidence>
<dbReference type="Pfam" id="PF01148">
    <property type="entry name" value="CTP_transf_1"/>
    <property type="match status" value="1"/>
</dbReference>
<dbReference type="PANTHER" id="PTHR46382:SF1">
    <property type="entry name" value="PHOSPHATIDATE CYTIDYLYLTRANSFERASE"/>
    <property type="match status" value="1"/>
</dbReference>
<keyword evidence="14" id="KW-0443">Lipid metabolism</keyword>
<evidence type="ECO:0000256" key="19">
    <source>
        <dbReference type="SAM" id="Phobius"/>
    </source>
</evidence>
<keyword evidence="9" id="KW-0444">Lipid biosynthesis</keyword>
<evidence type="ECO:0000256" key="2">
    <source>
        <dbReference type="ARBA" id="ARBA00004651"/>
    </source>
</evidence>
<dbReference type="PROSITE" id="PS01315">
    <property type="entry name" value="CDS"/>
    <property type="match status" value="1"/>
</dbReference>
<dbReference type="InterPro" id="IPR000374">
    <property type="entry name" value="PC_trans"/>
</dbReference>
<feature type="transmembrane region" description="Helical" evidence="19">
    <location>
        <begin position="12"/>
        <end position="32"/>
    </location>
</feature>
<evidence type="ECO:0000313" key="20">
    <source>
        <dbReference type="EMBL" id="AGG29986.1"/>
    </source>
</evidence>
<keyword evidence="11 18" id="KW-0812">Transmembrane</keyword>
<evidence type="ECO:0000256" key="10">
    <source>
        <dbReference type="ARBA" id="ARBA00022679"/>
    </source>
</evidence>
<gene>
    <name evidence="20" type="ORF">MU9_940</name>
</gene>
<comment type="similarity">
    <text evidence="5 18">Belongs to the CDS family.</text>
</comment>
<comment type="catalytic activity">
    <reaction evidence="1 18">
        <text>a 1,2-diacyl-sn-glycero-3-phosphate + CTP + H(+) = a CDP-1,2-diacyl-sn-glycerol + diphosphate</text>
        <dbReference type="Rhea" id="RHEA:16229"/>
        <dbReference type="ChEBI" id="CHEBI:15378"/>
        <dbReference type="ChEBI" id="CHEBI:33019"/>
        <dbReference type="ChEBI" id="CHEBI:37563"/>
        <dbReference type="ChEBI" id="CHEBI:58332"/>
        <dbReference type="ChEBI" id="CHEBI:58608"/>
        <dbReference type="EC" id="2.7.7.41"/>
    </reaction>
</comment>
<dbReference type="PANTHER" id="PTHR46382">
    <property type="entry name" value="PHOSPHATIDATE CYTIDYLYLTRANSFERASE"/>
    <property type="match status" value="1"/>
</dbReference>
<evidence type="ECO:0000256" key="11">
    <source>
        <dbReference type="ARBA" id="ARBA00022692"/>
    </source>
</evidence>
<evidence type="ECO:0000256" key="5">
    <source>
        <dbReference type="ARBA" id="ARBA00010185"/>
    </source>
</evidence>
<evidence type="ECO:0000256" key="7">
    <source>
        <dbReference type="ARBA" id="ARBA00019373"/>
    </source>
</evidence>
<feature type="transmembrane region" description="Helical" evidence="19">
    <location>
        <begin position="231"/>
        <end position="252"/>
    </location>
</feature>
<sequence length="296" mass="32071">MISLSRLREEMLLKYRLITAIILIPLVLLAMFMLAPAHFGWVVIAVCGLAGWEWAQFAGLKGAGQRIVTGVLFAAGLAAWQLTLDMNNLMADAAVQISLWAALVWWVCAVLLVISFPKSAALWKDSVIIRLIFGVVTIVPFYSGMMVLRTQGYAGGDVYQGAWWLLYVMLLVWAADSGAYAFGRLLGKHKMAPRVSPGKTLEGLAGGLITAGLVSWLFSHYSPLQTLPENLIIVSVIVVLISVFGDLTESMFKRQSGVKDSSQLIPGHGGVMDRIDSLTAAVPVFAGLILLVFSGF</sequence>
<accession>M1SJ46</accession>
<evidence type="ECO:0000256" key="1">
    <source>
        <dbReference type="ARBA" id="ARBA00001698"/>
    </source>
</evidence>
<dbReference type="AlphaFoldDB" id="M1SJ46"/>
<dbReference type="NCBIfam" id="NF008635">
    <property type="entry name" value="PRK11624.1"/>
    <property type="match status" value="1"/>
</dbReference>
<protein>
    <recommendedName>
        <fullName evidence="7 18">Phosphatidate cytidylyltransferase</fullName>
        <ecNumber evidence="6 18">2.7.7.41</ecNumber>
    </recommendedName>
</protein>
<dbReference type="KEGG" id="mmk:MU9_940"/>
<evidence type="ECO:0000256" key="12">
    <source>
        <dbReference type="ARBA" id="ARBA00022695"/>
    </source>
</evidence>
<keyword evidence="21" id="KW-1185">Reference proteome</keyword>
<dbReference type="GO" id="GO:0005886">
    <property type="term" value="C:plasma membrane"/>
    <property type="evidence" value="ECO:0007669"/>
    <property type="project" value="UniProtKB-SubCell"/>
</dbReference>
<evidence type="ECO:0000256" key="14">
    <source>
        <dbReference type="ARBA" id="ARBA00023098"/>
    </source>
</evidence>
<organism evidence="20 21">
    <name type="scientific">Morganella morganii subsp. morganii KT</name>
    <dbReference type="NCBI Taxonomy" id="1124991"/>
    <lineage>
        <taxon>Bacteria</taxon>
        <taxon>Pseudomonadati</taxon>
        <taxon>Pseudomonadota</taxon>
        <taxon>Gammaproteobacteria</taxon>
        <taxon>Enterobacterales</taxon>
        <taxon>Morganellaceae</taxon>
        <taxon>Morganella</taxon>
    </lineage>
</organism>
<comment type="pathway">
    <text evidence="3 18">Phospholipid metabolism; CDP-diacylglycerol biosynthesis; CDP-diacylglycerol from sn-glycerol 3-phosphate: step 3/3.</text>
</comment>
<feature type="transmembrane region" description="Helical" evidence="19">
    <location>
        <begin position="38"/>
        <end position="55"/>
    </location>
</feature>
<feature type="transmembrane region" description="Helical" evidence="19">
    <location>
        <begin position="67"/>
        <end position="83"/>
    </location>
</feature>
<keyword evidence="8" id="KW-1003">Cell membrane</keyword>
<evidence type="ECO:0000256" key="6">
    <source>
        <dbReference type="ARBA" id="ARBA00012487"/>
    </source>
</evidence>
<comment type="pathway">
    <text evidence="4">Lipid metabolism.</text>
</comment>
<evidence type="ECO:0000256" key="9">
    <source>
        <dbReference type="ARBA" id="ARBA00022516"/>
    </source>
</evidence>
<dbReference type="eggNOG" id="COG0575">
    <property type="taxonomic scope" value="Bacteria"/>
</dbReference>
<evidence type="ECO:0000256" key="8">
    <source>
        <dbReference type="ARBA" id="ARBA00022475"/>
    </source>
</evidence>
<keyword evidence="16" id="KW-0594">Phospholipid biosynthesis</keyword>
<evidence type="ECO:0000256" key="15">
    <source>
        <dbReference type="ARBA" id="ARBA00023136"/>
    </source>
</evidence>
<reference evidence="20 21" key="1">
    <citation type="journal article" date="2012" name="BMC Genomics">
        <title>Whole-genome sequencing and identification of Morganella morganii KT pathogenicity-related genes.</title>
        <authorList>
            <person name="Chen Y.T."/>
            <person name="Peng H.L."/>
            <person name="Shia W.C."/>
            <person name="Hsu F.R."/>
            <person name="Ken C.F."/>
            <person name="Tsao Y.M."/>
            <person name="Chen C.H."/>
            <person name="Liu C.E."/>
            <person name="Hsieh M.F."/>
            <person name="Chen H.C."/>
            <person name="Tang C.Y."/>
            <person name="Ku T.H."/>
        </authorList>
    </citation>
    <scope>NUCLEOTIDE SEQUENCE [LARGE SCALE GENOMIC DNA]</scope>
    <source>
        <strain evidence="20 21">KT</strain>
    </source>
</reference>
<dbReference type="EC" id="2.7.7.41" evidence="6 18"/>
<dbReference type="GO" id="GO:0004605">
    <property type="term" value="F:phosphatidate cytidylyltransferase activity"/>
    <property type="evidence" value="ECO:0007669"/>
    <property type="project" value="UniProtKB-EC"/>
</dbReference>
<keyword evidence="15 19" id="KW-0472">Membrane</keyword>
<dbReference type="EMBL" id="CP004345">
    <property type="protein sequence ID" value="AGG29986.1"/>
    <property type="molecule type" value="Genomic_DNA"/>
</dbReference>
<dbReference type="UniPathway" id="UPA00557">
    <property type="reaction ID" value="UER00614"/>
</dbReference>
<keyword evidence="12 18" id="KW-0548">Nucleotidyltransferase</keyword>
<evidence type="ECO:0000256" key="16">
    <source>
        <dbReference type="ARBA" id="ARBA00023209"/>
    </source>
</evidence>
<feature type="transmembrane region" description="Helical" evidence="19">
    <location>
        <begin position="273"/>
        <end position="293"/>
    </location>
</feature>
<keyword evidence="17" id="KW-1208">Phospholipid metabolism</keyword>
<feature type="transmembrane region" description="Helical" evidence="19">
    <location>
        <begin position="161"/>
        <end position="182"/>
    </location>
</feature>
<proteinExistence type="inferred from homology"/>
<dbReference type="GO" id="GO:0016024">
    <property type="term" value="P:CDP-diacylglycerol biosynthetic process"/>
    <property type="evidence" value="ECO:0007669"/>
    <property type="project" value="UniProtKB-UniPathway"/>
</dbReference>
<name>M1SJ46_MORMO</name>
<feature type="transmembrane region" description="Helical" evidence="19">
    <location>
        <begin position="203"/>
        <end position="219"/>
    </location>
</feature>
<feature type="transmembrane region" description="Helical" evidence="19">
    <location>
        <begin position="95"/>
        <end position="116"/>
    </location>
</feature>
<comment type="subcellular location">
    <subcellularLocation>
        <location evidence="2">Cell membrane</location>
        <topology evidence="2">Multi-pass membrane protein</topology>
    </subcellularLocation>
</comment>
<evidence type="ECO:0000256" key="3">
    <source>
        <dbReference type="ARBA" id="ARBA00005119"/>
    </source>
</evidence>
<evidence type="ECO:0000256" key="18">
    <source>
        <dbReference type="RuleBase" id="RU003938"/>
    </source>
</evidence>
<evidence type="ECO:0000256" key="17">
    <source>
        <dbReference type="ARBA" id="ARBA00023264"/>
    </source>
</evidence>